<keyword evidence="3" id="KW-1185">Reference proteome</keyword>
<protein>
    <submittedName>
        <fullName evidence="2">Uncharacterized protein</fullName>
    </submittedName>
</protein>
<comment type="caution">
    <text evidence="2">The sequence shown here is derived from an EMBL/GenBank/DDBJ whole genome shotgun (WGS) entry which is preliminary data.</text>
</comment>
<proteinExistence type="predicted"/>
<evidence type="ECO:0000313" key="2">
    <source>
        <dbReference type="EMBL" id="KZM71895.1"/>
    </source>
</evidence>
<evidence type="ECO:0000256" key="1">
    <source>
        <dbReference type="SAM" id="MobiDB-lite"/>
    </source>
</evidence>
<sequence>MAAAHAAVGGMASPAGALPTAGIGVHAATVDDALIAQARARADYAHGRTRVVTGFLTPQGECDKIKRDATDAVDAAVKKAAAAKDPASAARADADAARAAVPPYACFVRVLPAMINTPGIATKFANYLKEVLPRARKAETEAQAAADAADAAAESPADVELANDAAAAEDAAALATVRVRESDASEPTKIKKIDQ</sequence>
<gene>
    <name evidence="2" type="ORF">AWN90_37185</name>
</gene>
<accession>A0A164L062</accession>
<dbReference type="AlphaFoldDB" id="A0A164L062"/>
<dbReference type="Proteomes" id="UP000076512">
    <property type="component" value="Unassembled WGS sequence"/>
</dbReference>
<dbReference type="EMBL" id="LWGR01000010">
    <property type="protein sequence ID" value="KZM71895.1"/>
    <property type="molecule type" value="Genomic_DNA"/>
</dbReference>
<reference evidence="2 3" key="1">
    <citation type="submission" date="2016-04" db="EMBL/GenBank/DDBJ databases">
        <authorList>
            <person name="Evans L.H."/>
            <person name="Alamgir A."/>
            <person name="Owens N."/>
            <person name="Weber N.D."/>
            <person name="Virtaneva K."/>
            <person name="Barbian K."/>
            <person name="Babar A."/>
            <person name="Rosenke K."/>
        </authorList>
    </citation>
    <scope>NUCLEOTIDE SEQUENCE [LARGE SCALE GENOMIC DNA]</scope>
    <source>
        <strain evidence="2 3">IFM 0406</strain>
    </source>
</reference>
<evidence type="ECO:0000313" key="3">
    <source>
        <dbReference type="Proteomes" id="UP000076512"/>
    </source>
</evidence>
<organism evidence="2 3">
    <name type="scientific">Nocardia terpenica</name>
    <dbReference type="NCBI Taxonomy" id="455432"/>
    <lineage>
        <taxon>Bacteria</taxon>
        <taxon>Bacillati</taxon>
        <taxon>Actinomycetota</taxon>
        <taxon>Actinomycetes</taxon>
        <taxon>Mycobacteriales</taxon>
        <taxon>Nocardiaceae</taxon>
        <taxon>Nocardia</taxon>
    </lineage>
</organism>
<name>A0A164L062_9NOCA</name>
<feature type="region of interest" description="Disordered" evidence="1">
    <location>
        <begin position="143"/>
        <end position="162"/>
    </location>
</feature>